<feature type="domain" description="HTH marR-type" evidence="5">
    <location>
        <begin position="4"/>
        <end position="136"/>
    </location>
</feature>
<dbReference type="Pfam" id="PF01047">
    <property type="entry name" value="MarR"/>
    <property type="match status" value="1"/>
</dbReference>
<dbReference type="PROSITE" id="PS50995">
    <property type="entry name" value="HTH_MARR_2"/>
    <property type="match status" value="1"/>
</dbReference>
<proteinExistence type="predicted"/>
<dbReference type="InterPro" id="IPR000835">
    <property type="entry name" value="HTH_MarR-typ"/>
</dbReference>
<dbReference type="EMBL" id="FMVW01000005">
    <property type="protein sequence ID" value="SCZ39444.1"/>
    <property type="molecule type" value="Genomic_DNA"/>
</dbReference>
<keyword evidence="3" id="KW-0804">Transcription</keyword>
<dbReference type="Gene3D" id="1.10.10.10">
    <property type="entry name" value="Winged helix-like DNA-binding domain superfamily/Winged helix DNA-binding domain"/>
    <property type="match status" value="1"/>
</dbReference>
<dbReference type="PROSITE" id="PS01117">
    <property type="entry name" value="HTH_MARR_1"/>
    <property type="match status" value="1"/>
</dbReference>
<reference evidence="6 7" key="1">
    <citation type="submission" date="2016-10" db="EMBL/GenBank/DDBJ databases">
        <authorList>
            <person name="de Groot N.N."/>
        </authorList>
    </citation>
    <scope>NUCLEOTIDE SEQUENCE [LARGE SCALE GENOMIC DNA]</scope>
    <source>
        <strain evidence="6 7">DSM 2698</strain>
    </source>
</reference>
<dbReference type="PANTHER" id="PTHR33164">
    <property type="entry name" value="TRANSCRIPTIONAL REGULATOR, MARR FAMILY"/>
    <property type="match status" value="1"/>
</dbReference>
<dbReference type="InterPro" id="IPR036390">
    <property type="entry name" value="WH_DNA-bd_sf"/>
</dbReference>
<keyword evidence="7" id="KW-1185">Reference proteome</keyword>
<dbReference type="GO" id="GO:0003700">
    <property type="term" value="F:DNA-binding transcription factor activity"/>
    <property type="evidence" value="ECO:0007669"/>
    <property type="project" value="InterPro"/>
</dbReference>
<accession>A0A1G5NQM0</accession>
<dbReference type="PANTHER" id="PTHR33164:SF43">
    <property type="entry name" value="HTH-TYPE TRANSCRIPTIONAL REPRESSOR YETL"/>
    <property type="match status" value="1"/>
</dbReference>
<protein>
    <submittedName>
        <fullName evidence="6">DNA-binding transcriptional regulator, MarR family</fullName>
    </submittedName>
</protein>
<feature type="compositionally biased region" description="Low complexity" evidence="4">
    <location>
        <begin position="156"/>
        <end position="167"/>
    </location>
</feature>
<dbReference type="STRING" id="1120955.SAMN03080610_02451"/>
<keyword evidence="2 6" id="KW-0238">DNA-binding</keyword>
<evidence type="ECO:0000256" key="1">
    <source>
        <dbReference type="ARBA" id="ARBA00023015"/>
    </source>
</evidence>
<dbReference type="SMART" id="SM00347">
    <property type="entry name" value="HTH_MARR"/>
    <property type="match status" value="1"/>
</dbReference>
<evidence type="ECO:0000313" key="6">
    <source>
        <dbReference type="EMBL" id="SCZ39444.1"/>
    </source>
</evidence>
<evidence type="ECO:0000313" key="7">
    <source>
        <dbReference type="Proteomes" id="UP000199347"/>
    </source>
</evidence>
<evidence type="ECO:0000259" key="5">
    <source>
        <dbReference type="PROSITE" id="PS50995"/>
    </source>
</evidence>
<dbReference type="GO" id="GO:0006950">
    <property type="term" value="P:response to stress"/>
    <property type="evidence" value="ECO:0007669"/>
    <property type="project" value="TreeGrafter"/>
</dbReference>
<feature type="region of interest" description="Disordered" evidence="4">
    <location>
        <begin position="145"/>
        <end position="182"/>
    </location>
</feature>
<dbReference type="AlphaFoldDB" id="A0A1G5NQM0"/>
<evidence type="ECO:0000256" key="2">
    <source>
        <dbReference type="ARBA" id="ARBA00023125"/>
    </source>
</evidence>
<dbReference type="InterPro" id="IPR023187">
    <property type="entry name" value="Tscrpt_reg_MarR-type_CS"/>
</dbReference>
<keyword evidence="1" id="KW-0805">Transcription regulation</keyword>
<name>A0A1G5NQM0_AFIMA</name>
<evidence type="ECO:0000256" key="3">
    <source>
        <dbReference type="ARBA" id="ARBA00023163"/>
    </source>
</evidence>
<gene>
    <name evidence="6" type="ORF">SAMN03080610_02451</name>
</gene>
<dbReference type="InterPro" id="IPR036388">
    <property type="entry name" value="WH-like_DNA-bd_sf"/>
</dbReference>
<evidence type="ECO:0000256" key="4">
    <source>
        <dbReference type="SAM" id="MobiDB-lite"/>
    </source>
</evidence>
<organism evidence="6 7">
    <name type="scientific">Afifella marina DSM 2698</name>
    <dbReference type="NCBI Taxonomy" id="1120955"/>
    <lineage>
        <taxon>Bacteria</taxon>
        <taxon>Pseudomonadati</taxon>
        <taxon>Pseudomonadota</taxon>
        <taxon>Alphaproteobacteria</taxon>
        <taxon>Hyphomicrobiales</taxon>
        <taxon>Afifellaceae</taxon>
        <taxon>Afifella</taxon>
    </lineage>
</organism>
<dbReference type="GO" id="GO:0003677">
    <property type="term" value="F:DNA binding"/>
    <property type="evidence" value="ECO:0007669"/>
    <property type="project" value="UniProtKB-KW"/>
</dbReference>
<sequence length="182" mass="19954">MLVQDTLLYKLSQAGKAQRVFVAAKLREIDLHPGQDGVLMLLKEKGAMCLSDVGLLLAIQPPTVTKMTVRLERNGYIRRRTAPQDQRKCMIELTEKGEDKVAEIEALWQRADEDVMQSVSPMMRAFLDEALADLETSLYRKAGRWKAPSNPVRKTAAGAASSSAGAGAREDSNALSVRSPAV</sequence>
<dbReference type="SUPFAM" id="SSF46785">
    <property type="entry name" value="Winged helix' DNA-binding domain"/>
    <property type="match status" value="1"/>
</dbReference>
<dbReference type="InterPro" id="IPR039422">
    <property type="entry name" value="MarR/SlyA-like"/>
</dbReference>
<dbReference type="Proteomes" id="UP000199347">
    <property type="component" value="Unassembled WGS sequence"/>
</dbReference>